<dbReference type="PROSITE" id="PS51257">
    <property type="entry name" value="PROKAR_LIPOPROTEIN"/>
    <property type="match status" value="1"/>
</dbReference>
<name>A0A1I6LEU0_9BACT</name>
<dbReference type="Pfam" id="PF00160">
    <property type="entry name" value="Pro_isomerase"/>
    <property type="match status" value="2"/>
</dbReference>
<evidence type="ECO:0000256" key="2">
    <source>
        <dbReference type="ARBA" id="ARBA00023110"/>
    </source>
</evidence>
<evidence type="ECO:0000256" key="1">
    <source>
        <dbReference type="ARBA" id="ARBA00013194"/>
    </source>
</evidence>
<dbReference type="PRINTS" id="PR00153">
    <property type="entry name" value="CSAPPISMRASE"/>
</dbReference>
<dbReference type="EC" id="5.2.1.8" evidence="1"/>
<dbReference type="InterPro" id="IPR044666">
    <property type="entry name" value="Cyclophilin_A-like"/>
</dbReference>
<keyword evidence="7" id="KW-1185">Reference proteome</keyword>
<dbReference type="STRING" id="474950.SAMN05421771_0637"/>
<keyword evidence="4" id="KW-0732">Signal</keyword>
<keyword evidence="2" id="KW-0697">Rotamase</keyword>
<feature type="signal peptide" evidence="4">
    <location>
        <begin position="1"/>
        <end position="22"/>
    </location>
</feature>
<evidence type="ECO:0000256" key="4">
    <source>
        <dbReference type="SAM" id="SignalP"/>
    </source>
</evidence>
<feature type="domain" description="PPIase cyclophilin-type" evidence="5">
    <location>
        <begin position="243"/>
        <end position="404"/>
    </location>
</feature>
<dbReference type="Proteomes" id="UP000199024">
    <property type="component" value="Unassembled WGS sequence"/>
</dbReference>
<evidence type="ECO:0000313" key="6">
    <source>
        <dbReference type="EMBL" id="SFS01981.1"/>
    </source>
</evidence>
<dbReference type="InterPro" id="IPR002130">
    <property type="entry name" value="Cyclophilin-type_PPIase_dom"/>
</dbReference>
<sequence>MNFRLPLSVLFLASCGAASAQAHKPAPHAVAPTGPTAVIDTTAGRLACRLFSKEAPETTQRFIDLATGAKDWTDPVTGTPMHGKPFYDGTALYGVTDGIGGGDRTGLQQGTAGPSTPTEKTLLKPDRAGLLGMKVTKGETSSSLFVIIEHADLEYARTMAVIGLCDEDSIQRVQTISHTLLAAGNHPEKEIGISHVAIVPAGTALPPPAPEIAESAIVPRFGAEPAAAFPSPEPTGPTAVIATTLGTMTCKLFKETPVSTANFIGLAKGTKEWAMPSTKVKQHGRPFFDGLHFNRVIPDFMVEQGDLPGDGSGDGSIGYQFNNEIVPGLTFDRPGRLAYANSGPTTNQSEWFVTEHAQHRLDGNYTIFGQCDDAAVKVVEAIARVPRDAHNEPLKPVSIKTVTIRP</sequence>
<dbReference type="AlphaFoldDB" id="A0A1I6LEU0"/>
<proteinExistence type="predicted"/>
<dbReference type="RefSeq" id="WP_089836542.1">
    <property type="nucleotide sequence ID" value="NZ_FOZL01000001.1"/>
</dbReference>
<dbReference type="PROSITE" id="PS50072">
    <property type="entry name" value="CSA_PPIASE_2"/>
    <property type="match status" value="2"/>
</dbReference>
<organism evidence="6 7">
    <name type="scientific">Granulicella pectinivorans</name>
    <dbReference type="NCBI Taxonomy" id="474950"/>
    <lineage>
        <taxon>Bacteria</taxon>
        <taxon>Pseudomonadati</taxon>
        <taxon>Acidobacteriota</taxon>
        <taxon>Terriglobia</taxon>
        <taxon>Terriglobales</taxon>
        <taxon>Acidobacteriaceae</taxon>
        <taxon>Granulicella</taxon>
    </lineage>
</organism>
<keyword evidence="3 6" id="KW-0413">Isomerase</keyword>
<dbReference type="PANTHER" id="PTHR45625">
    <property type="entry name" value="PEPTIDYL-PROLYL CIS-TRANS ISOMERASE-RELATED"/>
    <property type="match status" value="1"/>
</dbReference>
<dbReference type="SUPFAM" id="SSF50891">
    <property type="entry name" value="Cyclophilin-like"/>
    <property type="match status" value="2"/>
</dbReference>
<gene>
    <name evidence="6" type="ORF">SAMN05421771_0637</name>
</gene>
<reference evidence="6 7" key="1">
    <citation type="submission" date="2016-10" db="EMBL/GenBank/DDBJ databases">
        <authorList>
            <person name="de Groot N.N."/>
        </authorList>
    </citation>
    <scope>NUCLEOTIDE SEQUENCE [LARGE SCALE GENOMIC DNA]</scope>
    <source>
        <strain evidence="6 7">DSM 21001</strain>
    </source>
</reference>
<evidence type="ECO:0000256" key="3">
    <source>
        <dbReference type="ARBA" id="ARBA00023235"/>
    </source>
</evidence>
<accession>A0A1I6LEU0</accession>
<dbReference type="PANTHER" id="PTHR45625:SF4">
    <property type="entry name" value="PEPTIDYLPROLYL ISOMERASE DOMAIN AND WD REPEAT-CONTAINING PROTEIN 1"/>
    <property type="match status" value="1"/>
</dbReference>
<evidence type="ECO:0000259" key="5">
    <source>
        <dbReference type="PROSITE" id="PS50072"/>
    </source>
</evidence>
<dbReference type="Gene3D" id="2.40.100.10">
    <property type="entry name" value="Cyclophilin-like"/>
    <property type="match status" value="2"/>
</dbReference>
<dbReference type="InterPro" id="IPR029000">
    <property type="entry name" value="Cyclophilin-like_dom_sf"/>
</dbReference>
<protein>
    <recommendedName>
        <fullName evidence="1">peptidylprolyl isomerase</fullName>
        <ecNumber evidence="1">5.2.1.8</ecNumber>
    </recommendedName>
</protein>
<evidence type="ECO:0000313" key="7">
    <source>
        <dbReference type="Proteomes" id="UP000199024"/>
    </source>
</evidence>
<dbReference type="GO" id="GO:0003755">
    <property type="term" value="F:peptidyl-prolyl cis-trans isomerase activity"/>
    <property type="evidence" value="ECO:0007669"/>
    <property type="project" value="UniProtKB-KW"/>
</dbReference>
<dbReference type="EMBL" id="FOZL01000001">
    <property type="protein sequence ID" value="SFS01981.1"/>
    <property type="molecule type" value="Genomic_DNA"/>
</dbReference>
<feature type="chain" id="PRO_5011590339" description="peptidylprolyl isomerase" evidence="4">
    <location>
        <begin position="23"/>
        <end position="406"/>
    </location>
</feature>
<dbReference type="OrthoDB" id="104965at2"/>
<feature type="domain" description="PPIase cyclophilin-type" evidence="5">
    <location>
        <begin position="40"/>
        <end position="198"/>
    </location>
</feature>